<name>A0A420WV67_9GAMM</name>
<evidence type="ECO:0000313" key="1">
    <source>
        <dbReference type="EMBL" id="RKR02446.1"/>
    </source>
</evidence>
<dbReference type="OrthoDB" id="9781415at2"/>
<dbReference type="InterPro" id="IPR013078">
    <property type="entry name" value="His_Pase_superF_clade-1"/>
</dbReference>
<dbReference type="RefSeq" id="WP_121173103.1">
    <property type="nucleotide sequence ID" value="NZ_RBIN01000006.1"/>
</dbReference>
<accession>A0A420WV67</accession>
<sequence>MDGLPPRPFVFLRHGETFHNRVRLIAGCLDVPLTPRGEEQARAARPLLDRVTWSCVAVSPMFRARKTARLAVSTGPLYCYADLRERHWGCWENQPIREPMPYFEHPRSGESWEAFRDRVGGALTCVLNEFECPLVVAHSGVFRVIRALTQGSPLGPRVGNVEPILCRPPDEESARWRLEPLTAALLGELPCPRAVV</sequence>
<proteinExistence type="predicted"/>
<keyword evidence="2" id="KW-1185">Reference proteome</keyword>
<reference evidence="1 2" key="1">
    <citation type="submission" date="2018-10" db="EMBL/GenBank/DDBJ databases">
        <title>Genomic Encyclopedia of Type Strains, Phase IV (KMG-IV): sequencing the most valuable type-strain genomes for metagenomic binning, comparative biology and taxonomic classification.</title>
        <authorList>
            <person name="Goeker M."/>
        </authorList>
    </citation>
    <scope>NUCLEOTIDE SEQUENCE [LARGE SCALE GENOMIC DNA]</scope>
    <source>
        <strain evidence="1 2">DSM 23229</strain>
    </source>
</reference>
<dbReference type="Proteomes" id="UP000281975">
    <property type="component" value="Unassembled WGS sequence"/>
</dbReference>
<dbReference type="CDD" id="cd07067">
    <property type="entry name" value="HP_PGM_like"/>
    <property type="match status" value="1"/>
</dbReference>
<dbReference type="InterPro" id="IPR029033">
    <property type="entry name" value="His_PPase_superfam"/>
</dbReference>
<dbReference type="InterPro" id="IPR050275">
    <property type="entry name" value="PGM_Phosphatase"/>
</dbReference>
<dbReference type="Pfam" id="PF00300">
    <property type="entry name" value="His_Phos_1"/>
    <property type="match status" value="1"/>
</dbReference>
<dbReference type="EMBL" id="RBIN01000006">
    <property type="protein sequence ID" value="RKR02446.1"/>
    <property type="molecule type" value="Genomic_DNA"/>
</dbReference>
<gene>
    <name evidence="1" type="ORF">C7446_2160</name>
</gene>
<dbReference type="SUPFAM" id="SSF53254">
    <property type="entry name" value="Phosphoglycerate mutase-like"/>
    <property type="match status" value="1"/>
</dbReference>
<dbReference type="SMART" id="SM00855">
    <property type="entry name" value="PGAM"/>
    <property type="match status" value="1"/>
</dbReference>
<dbReference type="AlphaFoldDB" id="A0A420WV67"/>
<organism evidence="1 2">
    <name type="scientific">Kushneria sinocarnis</name>
    <dbReference type="NCBI Taxonomy" id="595502"/>
    <lineage>
        <taxon>Bacteria</taxon>
        <taxon>Pseudomonadati</taxon>
        <taxon>Pseudomonadota</taxon>
        <taxon>Gammaproteobacteria</taxon>
        <taxon>Oceanospirillales</taxon>
        <taxon>Halomonadaceae</taxon>
        <taxon>Kushneria</taxon>
    </lineage>
</organism>
<dbReference type="PANTHER" id="PTHR48100">
    <property type="entry name" value="BROAD-SPECIFICITY PHOSPHATASE YOR283W-RELATED"/>
    <property type="match status" value="1"/>
</dbReference>
<dbReference type="Gene3D" id="3.40.50.1240">
    <property type="entry name" value="Phosphoglycerate mutase-like"/>
    <property type="match status" value="1"/>
</dbReference>
<dbReference type="GO" id="GO:0016791">
    <property type="term" value="F:phosphatase activity"/>
    <property type="evidence" value="ECO:0007669"/>
    <property type="project" value="TreeGrafter"/>
</dbReference>
<dbReference type="PANTHER" id="PTHR48100:SF1">
    <property type="entry name" value="HISTIDINE PHOSPHATASE FAMILY PROTEIN-RELATED"/>
    <property type="match status" value="1"/>
</dbReference>
<dbReference type="GO" id="GO:0005737">
    <property type="term" value="C:cytoplasm"/>
    <property type="evidence" value="ECO:0007669"/>
    <property type="project" value="TreeGrafter"/>
</dbReference>
<protein>
    <submittedName>
        <fullName evidence="1">Putative phosphoglycerate mutase</fullName>
    </submittedName>
</protein>
<evidence type="ECO:0000313" key="2">
    <source>
        <dbReference type="Proteomes" id="UP000281975"/>
    </source>
</evidence>
<comment type="caution">
    <text evidence="1">The sequence shown here is derived from an EMBL/GenBank/DDBJ whole genome shotgun (WGS) entry which is preliminary data.</text>
</comment>